<evidence type="ECO:0000256" key="6">
    <source>
        <dbReference type="ARBA" id="ARBA00022837"/>
    </source>
</evidence>
<evidence type="ECO:0000256" key="5">
    <source>
        <dbReference type="ARBA" id="ARBA00022801"/>
    </source>
</evidence>
<organism evidence="9 10">
    <name type="scientific">Lentisphaera profundi</name>
    <dbReference type="NCBI Taxonomy" id="1658616"/>
    <lineage>
        <taxon>Bacteria</taxon>
        <taxon>Pseudomonadati</taxon>
        <taxon>Lentisphaerota</taxon>
        <taxon>Lentisphaeria</taxon>
        <taxon>Lentisphaerales</taxon>
        <taxon>Lentisphaeraceae</taxon>
        <taxon>Lentisphaera</taxon>
    </lineage>
</organism>
<keyword evidence="4 7" id="KW-0732">Signal</keyword>
<accession>A0ABY7W5B7</accession>
<evidence type="ECO:0000313" key="9">
    <source>
        <dbReference type="EMBL" id="WDE99448.1"/>
    </source>
</evidence>
<dbReference type="SUPFAM" id="SSF53649">
    <property type="entry name" value="Alkaline phosphatase-like"/>
    <property type="match status" value="1"/>
</dbReference>
<dbReference type="EMBL" id="CP117812">
    <property type="protein sequence ID" value="WDE99448.1"/>
    <property type="molecule type" value="Genomic_DNA"/>
</dbReference>
<sequence length="473" mass="54235">MNKLRLIEMIFFLFCSLLSASQKPNILFIIADDLKASVLGTYGDKVCKTPNIDKLAEQSLVFDRAYCQGVVCGPSRTSFMHSRYRGSMGTNLAEHFKNNGWYTARVGKIYHMRVPYDIINGTDGQDIASSWTERFNSSGREAHTPGDYECLNLNIFTDKLEHRESTKMPNRMFVSVSYEGDGSDQPDYKSASKTIALLNEHKDKPFFIATGLVRPHYPNVAPEQYFTPYPWEKIKLPTIPENDLSDIPNLGKSKIMNTNNSIGKYIDNQKKMWSAYYATVQFMDEQVGRILDELERLGLKENTAIVFLSDHGYHLGEHGFWQKENLHEEVTRVPLMVYLPGIKAGRTSSITELVDIYPSLTELLGIETPQEVQGKSFLPLFEQKNKTIRTEALSLLTNGKGYSIRTKDNTYMRYKDNSEELYDMNKDPKQFNNLAKNPEYSQLLKNLRSQLDLRLKQEAVTIPQKIKKVMIYT</sequence>
<feature type="signal peptide" evidence="7">
    <location>
        <begin position="1"/>
        <end position="20"/>
    </location>
</feature>
<evidence type="ECO:0000256" key="1">
    <source>
        <dbReference type="ARBA" id="ARBA00001913"/>
    </source>
</evidence>
<evidence type="ECO:0000256" key="3">
    <source>
        <dbReference type="ARBA" id="ARBA00022723"/>
    </source>
</evidence>
<reference evidence="9 10" key="1">
    <citation type="submission" date="2023-02" db="EMBL/GenBank/DDBJ databases">
        <title>Genome sequence of Lentisphaera profundi SAORIC-696.</title>
        <authorList>
            <person name="Kim e."/>
            <person name="Cho J.-C."/>
            <person name="Choi A."/>
            <person name="Kang I."/>
        </authorList>
    </citation>
    <scope>NUCLEOTIDE SEQUENCE [LARGE SCALE GENOMIC DNA]</scope>
    <source>
        <strain evidence="9 10">SAORIC-696</strain>
    </source>
</reference>
<comment type="cofactor">
    <cofactor evidence="1">
        <name>Ca(2+)</name>
        <dbReference type="ChEBI" id="CHEBI:29108"/>
    </cofactor>
</comment>
<evidence type="ECO:0000256" key="7">
    <source>
        <dbReference type="SAM" id="SignalP"/>
    </source>
</evidence>
<evidence type="ECO:0000313" key="10">
    <source>
        <dbReference type="Proteomes" id="UP001214250"/>
    </source>
</evidence>
<feature type="domain" description="Sulfatase N-terminal" evidence="8">
    <location>
        <begin position="24"/>
        <end position="366"/>
    </location>
</feature>
<comment type="similarity">
    <text evidence="2">Belongs to the sulfatase family.</text>
</comment>
<dbReference type="InterPro" id="IPR017850">
    <property type="entry name" value="Alkaline_phosphatase_core_sf"/>
</dbReference>
<dbReference type="CDD" id="cd16030">
    <property type="entry name" value="iduronate-2-sulfatase"/>
    <property type="match status" value="1"/>
</dbReference>
<evidence type="ECO:0000256" key="4">
    <source>
        <dbReference type="ARBA" id="ARBA00022729"/>
    </source>
</evidence>
<protein>
    <submittedName>
        <fullName evidence="9">Sulfatase</fullName>
    </submittedName>
</protein>
<dbReference type="Gene3D" id="3.40.720.10">
    <property type="entry name" value="Alkaline Phosphatase, subunit A"/>
    <property type="match status" value="1"/>
</dbReference>
<dbReference type="InterPro" id="IPR035874">
    <property type="entry name" value="IDS"/>
</dbReference>
<evidence type="ECO:0000259" key="8">
    <source>
        <dbReference type="Pfam" id="PF00884"/>
    </source>
</evidence>
<dbReference type="Proteomes" id="UP001214250">
    <property type="component" value="Chromosome 2"/>
</dbReference>
<dbReference type="PANTHER" id="PTHR45953">
    <property type="entry name" value="IDURONATE 2-SULFATASE"/>
    <property type="match status" value="1"/>
</dbReference>
<name>A0ABY7W5B7_9BACT</name>
<dbReference type="PANTHER" id="PTHR45953:SF1">
    <property type="entry name" value="IDURONATE 2-SULFATASE"/>
    <property type="match status" value="1"/>
</dbReference>
<feature type="chain" id="PRO_5045307827" evidence="7">
    <location>
        <begin position="21"/>
        <end position="473"/>
    </location>
</feature>
<dbReference type="RefSeq" id="WP_274154303.1">
    <property type="nucleotide sequence ID" value="NZ_CP117812.1"/>
</dbReference>
<keyword evidence="5" id="KW-0378">Hydrolase</keyword>
<dbReference type="InterPro" id="IPR000917">
    <property type="entry name" value="Sulfatase_N"/>
</dbReference>
<proteinExistence type="inferred from homology"/>
<keyword evidence="6" id="KW-0106">Calcium</keyword>
<dbReference type="Pfam" id="PF00884">
    <property type="entry name" value="Sulfatase"/>
    <property type="match status" value="1"/>
</dbReference>
<gene>
    <name evidence="9" type="ORF">PQO03_16545</name>
</gene>
<evidence type="ECO:0000256" key="2">
    <source>
        <dbReference type="ARBA" id="ARBA00008779"/>
    </source>
</evidence>
<keyword evidence="10" id="KW-1185">Reference proteome</keyword>
<keyword evidence="3" id="KW-0479">Metal-binding</keyword>